<evidence type="ECO:0000313" key="2">
    <source>
        <dbReference type="Proteomes" id="UP001554427"/>
    </source>
</evidence>
<organism evidence="1 2">
    <name type="scientific">Aliikangiella maris</name>
    <dbReference type="NCBI Taxonomy" id="3162458"/>
    <lineage>
        <taxon>Bacteria</taxon>
        <taxon>Pseudomonadati</taxon>
        <taxon>Pseudomonadota</taxon>
        <taxon>Gammaproteobacteria</taxon>
        <taxon>Oceanospirillales</taxon>
        <taxon>Pleioneaceae</taxon>
        <taxon>Aliikangiella</taxon>
    </lineage>
</organism>
<dbReference type="InterPro" id="IPR022385">
    <property type="entry name" value="Rhs_assc_core"/>
</dbReference>
<comment type="caution">
    <text evidence="1">The sequence shown here is derived from an EMBL/GenBank/DDBJ whole genome shotgun (WGS) entry which is preliminary data.</text>
</comment>
<dbReference type="NCBIfam" id="TIGR03696">
    <property type="entry name" value="Rhs_assc_core"/>
    <property type="match status" value="1"/>
</dbReference>
<proteinExistence type="predicted"/>
<evidence type="ECO:0000313" key="1">
    <source>
        <dbReference type="EMBL" id="MEW4368199.1"/>
    </source>
</evidence>
<dbReference type="Proteomes" id="UP001554427">
    <property type="component" value="Unassembled WGS sequence"/>
</dbReference>
<feature type="non-terminal residue" evidence="1">
    <location>
        <position position="1"/>
    </location>
</feature>
<dbReference type="PANTHER" id="PTHR32305:SF15">
    <property type="entry name" value="PROTEIN RHSA-RELATED"/>
    <property type="match status" value="1"/>
</dbReference>
<dbReference type="PANTHER" id="PTHR32305">
    <property type="match status" value="1"/>
</dbReference>
<dbReference type="EMBL" id="JBFDAH010000102">
    <property type="protein sequence ID" value="MEW4368199.1"/>
    <property type="molecule type" value="Genomic_DNA"/>
</dbReference>
<dbReference type="PRINTS" id="PR00394">
    <property type="entry name" value="RHSPROTEIN"/>
</dbReference>
<reference evidence="1 2" key="1">
    <citation type="submission" date="2024-06" db="EMBL/GenBank/DDBJ databases">
        <title>Aliikangiella maris sp. nov., sp. nov., a phycosphere bacterium isolated from seawater and ecosystem role in Phaeocystis globosa blooms.</title>
        <authorList>
            <person name="Li F."/>
        </authorList>
    </citation>
    <scope>NUCLEOTIDE SEQUENCE [LARGE SCALE GENOMIC DNA]</scope>
    <source>
        <strain evidence="1 2">GXAS 306</strain>
    </source>
</reference>
<protein>
    <submittedName>
        <fullName evidence="1">RHS repeat-associated core domain-containing protein</fullName>
    </submittedName>
</protein>
<dbReference type="RefSeq" id="WP_367024536.1">
    <property type="nucleotide sequence ID" value="NZ_JBFDAH010000102.1"/>
</dbReference>
<dbReference type="Gene3D" id="2.180.10.10">
    <property type="entry name" value="RHS repeat-associated core"/>
    <property type="match status" value="1"/>
</dbReference>
<sequence length="276" mass="31657">PYGEVENLEADENIICNLRFQGQYFDAETQLHYNRFRYYDARNGRFTSQDPIGLLGGSNQYRYVPNPLSWIDPLGLSCKENSWNIFQKNTKGHFVNSTEASKSYQRMKEVEAMDKMSRPENVESYLPQSFIDNHLKLFNQQGGAFIAIQGWIRNPKYKNYPPRKFVGLRSEMDEIISRYEASGKDWTILRDELSLGEGVDLSSDQISYIIIQPNDPRFSYDIPNGKEAGAYDGEWVPGGKTKGQTTEAALVGAENIKHDNKLSELEKQFPGSKRIR</sequence>
<accession>A0ABV3MVJ1</accession>
<dbReference type="InterPro" id="IPR050708">
    <property type="entry name" value="T6SS_VgrG/RHS"/>
</dbReference>
<keyword evidence="2" id="KW-1185">Reference proteome</keyword>
<name>A0ABV3MVJ1_9GAMM</name>
<gene>
    <name evidence="1" type="ORF">ABVT42_22275</name>
</gene>